<dbReference type="PANTHER" id="PTHR46585">
    <property type="entry name" value="INTEGRASE CORE DOMAIN CONTAINING PROTEIN"/>
    <property type="match status" value="1"/>
</dbReference>
<dbReference type="InterPro" id="IPR000953">
    <property type="entry name" value="Chromo/chromo_shadow_dom"/>
</dbReference>
<protein>
    <recommendedName>
        <fullName evidence="5">Integrase catalytic domain-containing protein</fullName>
    </recommendedName>
</protein>
<dbReference type="Pfam" id="PF00665">
    <property type="entry name" value="rve"/>
    <property type="match status" value="1"/>
</dbReference>
<dbReference type="InterPro" id="IPR036397">
    <property type="entry name" value="RNaseH_sf"/>
</dbReference>
<dbReference type="PANTHER" id="PTHR46585:SF1">
    <property type="entry name" value="CHROMO DOMAIN-CONTAINING PROTEIN"/>
    <property type="match status" value="1"/>
</dbReference>
<proteinExistence type="predicted"/>
<organism evidence="3 4">
    <name type="scientific">Pinctada imbricata</name>
    <name type="common">Atlantic pearl-oyster</name>
    <name type="synonym">Pinctada martensii</name>
    <dbReference type="NCBI Taxonomy" id="66713"/>
    <lineage>
        <taxon>Eukaryota</taxon>
        <taxon>Metazoa</taxon>
        <taxon>Spiralia</taxon>
        <taxon>Lophotrochozoa</taxon>
        <taxon>Mollusca</taxon>
        <taxon>Bivalvia</taxon>
        <taxon>Autobranchia</taxon>
        <taxon>Pteriomorphia</taxon>
        <taxon>Pterioida</taxon>
        <taxon>Pterioidea</taxon>
        <taxon>Pteriidae</taxon>
        <taxon>Pinctada</taxon>
    </lineage>
</organism>
<dbReference type="InterPro" id="IPR012337">
    <property type="entry name" value="RNaseH-like_sf"/>
</dbReference>
<dbReference type="PROSITE" id="PS50013">
    <property type="entry name" value="CHROMO_2"/>
    <property type="match status" value="1"/>
</dbReference>
<dbReference type="GO" id="GO:0003676">
    <property type="term" value="F:nucleic acid binding"/>
    <property type="evidence" value="ECO:0007669"/>
    <property type="project" value="InterPro"/>
</dbReference>
<name>A0AA88YKI1_PINIB</name>
<feature type="domain" description="Chromo" evidence="1">
    <location>
        <begin position="338"/>
        <end position="380"/>
    </location>
</feature>
<dbReference type="GO" id="GO:0015074">
    <property type="term" value="P:DNA integration"/>
    <property type="evidence" value="ECO:0007669"/>
    <property type="project" value="InterPro"/>
</dbReference>
<dbReference type="PROSITE" id="PS50994">
    <property type="entry name" value="INTEGRASE"/>
    <property type="match status" value="1"/>
</dbReference>
<accession>A0AA88YKI1</accession>
<reference evidence="3" key="1">
    <citation type="submission" date="2019-08" db="EMBL/GenBank/DDBJ databases">
        <title>The improved chromosome-level genome for the pearl oyster Pinctada fucata martensii using PacBio sequencing and Hi-C.</title>
        <authorList>
            <person name="Zheng Z."/>
        </authorList>
    </citation>
    <scope>NUCLEOTIDE SEQUENCE</scope>
    <source>
        <strain evidence="3">ZZ-2019</strain>
        <tissue evidence="3">Adductor muscle</tissue>
    </source>
</reference>
<dbReference type="InterPro" id="IPR023780">
    <property type="entry name" value="Chromo_domain"/>
</dbReference>
<evidence type="ECO:0008006" key="5">
    <source>
        <dbReference type="Google" id="ProtNLM"/>
    </source>
</evidence>
<dbReference type="InterPro" id="IPR001584">
    <property type="entry name" value="Integrase_cat-core"/>
</dbReference>
<evidence type="ECO:0000313" key="4">
    <source>
        <dbReference type="Proteomes" id="UP001186944"/>
    </source>
</evidence>
<dbReference type="Pfam" id="PF00385">
    <property type="entry name" value="Chromo"/>
    <property type="match status" value="1"/>
</dbReference>
<keyword evidence="4" id="KW-1185">Reference proteome</keyword>
<dbReference type="Gene3D" id="2.40.50.40">
    <property type="match status" value="1"/>
</dbReference>
<comment type="caution">
    <text evidence="3">The sequence shown here is derived from an EMBL/GenBank/DDBJ whole genome shotgun (WGS) entry which is preliminary data.</text>
</comment>
<dbReference type="Proteomes" id="UP001186944">
    <property type="component" value="Unassembled WGS sequence"/>
</dbReference>
<evidence type="ECO:0000259" key="2">
    <source>
        <dbReference type="PROSITE" id="PS50994"/>
    </source>
</evidence>
<feature type="domain" description="Integrase catalytic" evidence="2">
    <location>
        <begin position="65"/>
        <end position="232"/>
    </location>
</feature>
<gene>
    <name evidence="3" type="ORF">FSP39_005931</name>
</gene>
<dbReference type="SUPFAM" id="SSF53098">
    <property type="entry name" value="Ribonuclease H-like"/>
    <property type="match status" value="1"/>
</dbReference>
<evidence type="ECO:0000259" key="1">
    <source>
        <dbReference type="PROSITE" id="PS50013"/>
    </source>
</evidence>
<sequence>MSVQEKSTFLENYYFNPNNPAAYTSPEKLYQALKSNKQFRFTKHFISKWLRKQDSYTLQRQTRRPSRVPNIRVSGINVQWSMDLMDVQNLAKENDGINYLLILIDVFTKYLRVVPLQTKSARSVRDALKAVFESGLKCQKLRSDMGREFNNSLVKTYLKDEGVNLFFATNNSKAAMAERVIRTLRGRLFRYFQKNRTYRYLDILPQLVNNYNSTPHRSLNDIAPKDVDKDNEADVWAFMYLKGKRRPKSKKISSIKRKKRNIIYQFKFNQLVRLSHLKHVFHRGYQQQFTGEIFKIYKRFHIQGIPMYKVKDFNGDIIDGNFYQSDLQAVDKAQDALWIIEKLIKKRRRKGATEWLVKYESWPDKFNQWVNESDIVDVKS</sequence>
<dbReference type="EMBL" id="VSWD01000002">
    <property type="protein sequence ID" value="KAK3107049.1"/>
    <property type="molecule type" value="Genomic_DNA"/>
</dbReference>
<dbReference type="Gene3D" id="3.30.420.10">
    <property type="entry name" value="Ribonuclease H-like superfamily/Ribonuclease H"/>
    <property type="match status" value="1"/>
</dbReference>
<dbReference type="InterPro" id="IPR016197">
    <property type="entry name" value="Chromo-like_dom_sf"/>
</dbReference>
<evidence type="ECO:0000313" key="3">
    <source>
        <dbReference type="EMBL" id="KAK3107049.1"/>
    </source>
</evidence>
<dbReference type="SUPFAM" id="SSF54160">
    <property type="entry name" value="Chromo domain-like"/>
    <property type="match status" value="1"/>
</dbReference>
<dbReference type="AlphaFoldDB" id="A0AA88YKI1"/>